<feature type="compositionally biased region" description="Polar residues" evidence="1">
    <location>
        <begin position="489"/>
        <end position="509"/>
    </location>
</feature>
<reference evidence="2 3" key="1">
    <citation type="journal article" date="2018" name="Biotechnol. Biofuels">
        <title>Integrative visual omics of the white-rot fungus Polyporus brumalis exposes the biotechnological potential of its oxidative enzymes for delignifying raw plant biomass.</title>
        <authorList>
            <person name="Miyauchi S."/>
            <person name="Rancon A."/>
            <person name="Drula E."/>
            <person name="Hage H."/>
            <person name="Chaduli D."/>
            <person name="Favel A."/>
            <person name="Grisel S."/>
            <person name="Henrissat B."/>
            <person name="Herpoel-Gimbert I."/>
            <person name="Ruiz-Duenas F.J."/>
            <person name="Chevret D."/>
            <person name="Hainaut M."/>
            <person name="Lin J."/>
            <person name="Wang M."/>
            <person name="Pangilinan J."/>
            <person name="Lipzen A."/>
            <person name="Lesage-Meessen L."/>
            <person name="Navarro D."/>
            <person name="Riley R."/>
            <person name="Grigoriev I.V."/>
            <person name="Zhou S."/>
            <person name="Raouche S."/>
            <person name="Rosso M.N."/>
        </authorList>
    </citation>
    <scope>NUCLEOTIDE SEQUENCE [LARGE SCALE GENOMIC DNA]</scope>
    <source>
        <strain evidence="2 3">BRFM 1820</strain>
    </source>
</reference>
<sequence>MSDLDAPPSPPPPSYEFSQQEFDQKTSRVLEQSAAEPPQPRVDEDGFEVWDDALFEAALAGVHNLTLSPKAQGKSSQAHGHVHYAASGSGNSSVASSSAPVWTPDHSAVTSSGFPQEKAKQRQLPARAEAGGESSGSGSSIASSPPLLPSSQLVQSPPQVVQSLPQEAQSPPPGVQPLRFTKKSRPRKERPAWYAEAGLGGNSSSPPPSPLTSEASSSSGGRQMPLRRQLTVFNHTEREQTPPPEFSAIGPSLDGPAYEAPFMRYEGTPPPLPPAPEPPAFEPLPRPVLAAPACTTPQPRAPAAPVPRPASARPDPAHSQSLPQNPPAPTPRPHVIHHQTFPSLPPIPSAQYGSGVRASLFEPGEKHHRGPRLSFNPQMAYAKPIAPAMPAFAADEPQVANPSAFYSHAVSAHYSFNVPARMRKPTQAEQPAFSHSQFAPQPIGMAAASNPNYGAPGAVASVASPRPSYGYGQADFQETAHNMGAAWGSNAQQGWPAGASSSSSVYRME</sequence>
<feature type="region of interest" description="Disordered" evidence="1">
    <location>
        <begin position="70"/>
        <end position="347"/>
    </location>
</feature>
<dbReference type="AlphaFoldDB" id="A0A371DT11"/>
<dbReference type="OrthoDB" id="2797886at2759"/>
<feature type="compositionally biased region" description="Pro residues" evidence="1">
    <location>
        <begin position="299"/>
        <end position="308"/>
    </location>
</feature>
<evidence type="ECO:0000313" key="3">
    <source>
        <dbReference type="Proteomes" id="UP000256964"/>
    </source>
</evidence>
<feature type="compositionally biased region" description="Low complexity" evidence="1">
    <location>
        <begin position="85"/>
        <end position="99"/>
    </location>
</feature>
<evidence type="ECO:0000256" key="1">
    <source>
        <dbReference type="SAM" id="MobiDB-lite"/>
    </source>
</evidence>
<feature type="compositionally biased region" description="Low complexity" evidence="1">
    <location>
        <begin position="211"/>
        <end position="221"/>
    </location>
</feature>
<evidence type="ECO:0000313" key="2">
    <source>
        <dbReference type="EMBL" id="RDX55628.1"/>
    </source>
</evidence>
<organism evidence="2 3">
    <name type="scientific">Lentinus brumalis</name>
    <dbReference type="NCBI Taxonomy" id="2498619"/>
    <lineage>
        <taxon>Eukaryota</taxon>
        <taxon>Fungi</taxon>
        <taxon>Dikarya</taxon>
        <taxon>Basidiomycota</taxon>
        <taxon>Agaricomycotina</taxon>
        <taxon>Agaricomycetes</taxon>
        <taxon>Polyporales</taxon>
        <taxon>Polyporaceae</taxon>
        <taxon>Lentinus</taxon>
    </lineage>
</organism>
<feature type="region of interest" description="Disordered" evidence="1">
    <location>
        <begin position="487"/>
        <end position="509"/>
    </location>
</feature>
<proteinExistence type="predicted"/>
<feature type="compositionally biased region" description="Low complexity" evidence="1">
    <location>
        <begin position="128"/>
        <end position="167"/>
    </location>
</feature>
<dbReference type="EMBL" id="KZ857382">
    <property type="protein sequence ID" value="RDX55628.1"/>
    <property type="molecule type" value="Genomic_DNA"/>
</dbReference>
<name>A0A371DT11_9APHY</name>
<dbReference type="Proteomes" id="UP000256964">
    <property type="component" value="Unassembled WGS sequence"/>
</dbReference>
<feature type="compositionally biased region" description="Pro residues" evidence="1">
    <location>
        <begin position="268"/>
        <end position="286"/>
    </location>
</feature>
<gene>
    <name evidence="2" type="ORF">OH76DRAFT_1397021</name>
</gene>
<protein>
    <submittedName>
        <fullName evidence="2">Uncharacterized protein</fullName>
    </submittedName>
</protein>
<keyword evidence="3" id="KW-1185">Reference proteome</keyword>
<accession>A0A371DT11</accession>
<feature type="region of interest" description="Disordered" evidence="1">
    <location>
        <begin position="1"/>
        <end position="47"/>
    </location>
</feature>